<dbReference type="EMBL" id="RLIH01000007">
    <property type="protein sequence ID" value="RVU54736.1"/>
    <property type="molecule type" value="Genomic_DNA"/>
</dbReference>
<evidence type="ECO:0000313" key="2">
    <source>
        <dbReference type="Proteomes" id="UP000288812"/>
    </source>
</evidence>
<evidence type="ECO:0000313" key="1">
    <source>
        <dbReference type="EMBL" id="RVU54736.1"/>
    </source>
</evidence>
<comment type="caution">
    <text evidence="1">The sequence shown here is derived from an EMBL/GenBank/DDBJ whole genome shotgun (WGS) entry which is preliminary data.</text>
</comment>
<dbReference type="InterPro" id="IPR014997">
    <property type="entry name" value="DUF1847"/>
</dbReference>
<reference evidence="1 2" key="1">
    <citation type="submission" date="2018-11" db="EMBL/GenBank/DDBJ databases">
        <title>Genome sequencing and assembly of Anaerosphaera sp. nov., GS7-6-2.</title>
        <authorList>
            <person name="Rettenmaier R."/>
            <person name="Liebl W."/>
            <person name="Zverlov V."/>
        </authorList>
    </citation>
    <scope>NUCLEOTIDE SEQUENCE [LARGE SCALE GENOMIC DNA]</scope>
    <source>
        <strain evidence="1 2">GS7-6-2</strain>
    </source>
</reference>
<name>A0A437S6U6_9FIRM</name>
<dbReference type="Proteomes" id="UP000288812">
    <property type="component" value="Unassembled WGS sequence"/>
</dbReference>
<gene>
    <name evidence="1" type="ORF">EF514_06045</name>
</gene>
<accession>A0A437S6U6</accession>
<dbReference type="AlphaFoldDB" id="A0A437S6U6"/>
<keyword evidence="2" id="KW-1185">Reference proteome</keyword>
<proteinExistence type="predicted"/>
<dbReference type="Pfam" id="PF08901">
    <property type="entry name" value="DUF1847"/>
    <property type="match status" value="1"/>
</dbReference>
<protein>
    <submittedName>
        <fullName evidence="1">DUF1847 domain-containing protein</fullName>
    </submittedName>
</protein>
<organism evidence="1 2">
    <name type="scientific">Anaerosphaera multitolerans</name>
    <dbReference type="NCBI Taxonomy" id="2487351"/>
    <lineage>
        <taxon>Bacteria</taxon>
        <taxon>Bacillati</taxon>
        <taxon>Bacillota</taxon>
        <taxon>Tissierellia</taxon>
        <taxon>Tissierellales</taxon>
        <taxon>Peptoniphilaceae</taxon>
        <taxon>Anaerosphaera</taxon>
    </lineage>
</organism>
<dbReference type="OrthoDB" id="9795204at2"/>
<sequence>MCKVLACAKGDDLNLPKNCPTEKQNIKSNSFKIYKEYEDFYIKSSEIEADGYGNWVRLKEIGELCIRMSYKKVGIAFCKGLQKEAAIIHSILKNNFQLEVISVICKVGGIDKSEVGISENKKLNPEEFEAMCNPIGQAEYLNKMGTEFNIVVGLCVGHDSLFYKHSNALVTTLIAKDRVLAHNPVGAVYGADKYFKNKLLSENVDGED</sequence>